<feature type="binding site" description="axial binding residue" evidence="5">
    <location>
        <position position="45"/>
    </location>
    <ligand>
        <name>heme c</name>
        <dbReference type="ChEBI" id="CHEBI:61717"/>
        <label>1</label>
    </ligand>
    <ligandPart>
        <name>Fe</name>
        <dbReference type="ChEBI" id="CHEBI:18248"/>
    </ligandPart>
</feature>
<comment type="PTM">
    <text evidence="4">Binds 2 heme c groups covalently per subunit.</text>
</comment>
<name>A0A0D5XZJ3_9PSED</name>
<evidence type="ECO:0000313" key="9">
    <source>
        <dbReference type="Proteomes" id="UP000032748"/>
    </source>
</evidence>
<sequence>MIPVDRILLSSLMLFLVAHAHAADGQKVFTQGGAQPGATACLACHGGDGLGLAAAGFPRLAGLSAGYLRKQLEDFRSGARSNPVMQPLAKALSEEEISAVSQTLAAMPAPTVAPVTRSAEAQGVGARLALRGAWERQVPECVTCHGPGGVGVGDAFPPLAGQPAAYLAGQLNAWRDGTRRNDPNDLMGHIAKALTPEEIVAVADYFAKPQSPFAKTANQEPKP</sequence>
<feature type="binding site" description="covalent" evidence="4">
    <location>
        <position position="141"/>
    </location>
    <ligand>
        <name>heme c</name>
        <dbReference type="ChEBI" id="CHEBI:61717"/>
        <label>2</label>
    </ligand>
</feature>
<feature type="binding site" description="covalent" evidence="4">
    <location>
        <position position="41"/>
    </location>
    <ligand>
        <name>heme c</name>
        <dbReference type="ChEBI" id="CHEBI:61717"/>
        <label>1</label>
    </ligand>
</feature>
<protein>
    <submittedName>
        <fullName evidence="8">Cytochrome C</fullName>
    </submittedName>
</protein>
<gene>
    <name evidence="8" type="ORF">PCL1606_26680</name>
</gene>
<dbReference type="GO" id="GO:0009055">
    <property type="term" value="F:electron transfer activity"/>
    <property type="evidence" value="ECO:0007669"/>
    <property type="project" value="InterPro"/>
</dbReference>
<dbReference type="InterPro" id="IPR036909">
    <property type="entry name" value="Cyt_c-like_dom_sf"/>
</dbReference>
<dbReference type="EMBL" id="CP011110">
    <property type="protein sequence ID" value="AKA24119.1"/>
    <property type="molecule type" value="Genomic_DNA"/>
</dbReference>
<proteinExistence type="predicted"/>
<dbReference type="PANTHER" id="PTHR33751:SF11">
    <property type="entry name" value="BLL4483 PROTEIN"/>
    <property type="match status" value="1"/>
</dbReference>
<feature type="binding site" description="covalent" evidence="4">
    <location>
        <position position="44"/>
    </location>
    <ligand>
        <name>heme c</name>
        <dbReference type="ChEBI" id="CHEBI:61717"/>
        <label>1</label>
    </ligand>
</feature>
<keyword evidence="6" id="KW-0732">Signal</keyword>
<dbReference type="InterPro" id="IPR009056">
    <property type="entry name" value="Cyt_c-like_dom"/>
</dbReference>
<evidence type="ECO:0000259" key="7">
    <source>
        <dbReference type="PROSITE" id="PS51007"/>
    </source>
</evidence>
<dbReference type="OrthoDB" id="9773456at2"/>
<dbReference type="InterPro" id="IPR050597">
    <property type="entry name" value="Cytochrome_c_Oxidase_Subunit"/>
</dbReference>
<dbReference type="PATRIC" id="fig|587753.10.peg.2663"/>
<feature type="domain" description="Cytochrome c" evidence="7">
    <location>
        <begin position="118"/>
        <end position="210"/>
    </location>
</feature>
<accession>A0A0D5XZJ3</accession>
<feature type="chain" id="PRO_5002299320" evidence="6">
    <location>
        <begin position="23"/>
        <end position="223"/>
    </location>
</feature>
<dbReference type="PROSITE" id="PS51007">
    <property type="entry name" value="CYTC"/>
    <property type="match status" value="2"/>
</dbReference>
<evidence type="ECO:0000256" key="4">
    <source>
        <dbReference type="PIRSR" id="PIRSR000005-1"/>
    </source>
</evidence>
<organism evidence="8 9">
    <name type="scientific">Pseudomonas chlororaphis</name>
    <dbReference type="NCBI Taxonomy" id="587753"/>
    <lineage>
        <taxon>Bacteria</taxon>
        <taxon>Pseudomonadati</taxon>
        <taxon>Pseudomonadota</taxon>
        <taxon>Gammaproteobacteria</taxon>
        <taxon>Pseudomonadales</taxon>
        <taxon>Pseudomonadaceae</taxon>
        <taxon>Pseudomonas</taxon>
    </lineage>
</organism>
<dbReference type="KEGG" id="pcz:PCL1606_26680"/>
<evidence type="ECO:0000256" key="5">
    <source>
        <dbReference type="PIRSR" id="PIRSR000005-2"/>
    </source>
</evidence>
<evidence type="ECO:0000256" key="3">
    <source>
        <dbReference type="ARBA" id="ARBA00023004"/>
    </source>
</evidence>
<evidence type="ECO:0000313" key="8">
    <source>
        <dbReference type="EMBL" id="AKA24119.1"/>
    </source>
</evidence>
<reference evidence="8 9" key="1">
    <citation type="journal article" date="2015" name="Mol. Plant Microbe Interact.">
        <title>Comparative Genomic Analysis of Pseudomonas chlororaphis PCL1606 Reveals New Insight into Antifungal Compounds Involved in Biocontrol.</title>
        <authorList>
            <person name="Calderon C.E."/>
            <person name="Ramos C."/>
            <person name="de Vicente A."/>
            <person name="Cazorla F.M."/>
        </authorList>
    </citation>
    <scope>NUCLEOTIDE SEQUENCE [LARGE SCALE GENOMIC DNA]</scope>
    <source>
        <strain evidence="8 9">PCL1606</strain>
    </source>
</reference>
<keyword evidence="2 5" id="KW-0479">Metal-binding</keyword>
<evidence type="ECO:0000256" key="2">
    <source>
        <dbReference type="ARBA" id="ARBA00022723"/>
    </source>
</evidence>
<feature type="signal peptide" evidence="6">
    <location>
        <begin position="1"/>
        <end position="22"/>
    </location>
</feature>
<dbReference type="AlphaFoldDB" id="A0A0D5XZJ3"/>
<dbReference type="SUPFAM" id="SSF46626">
    <property type="entry name" value="Cytochrome c"/>
    <property type="match status" value="2"/>
</dbReference>
<feature type="domain" description="Cytochrome c" evidence="7">
    <location>
        <begin position="20"/>
        <end position="108"/>
    </location>
</feature>
<dbReference type="Proteomes" id="UP000032748">
    <property type="component" value="Chromosome"/>
</dbReference>
<dbReference type="GO" id="GO:0020037">
    <property type="term" value="F:heme binding"/>
    <property type="evidence" value="ECO:0007669"/>
    <property type="project" value="InterPro"/>
</dbReference>
<dbReference type="PIRSF" id="PIRSF000005">
    <property type="entry name" value="Cytochrome_c4"/>
    <property type="match status" value="1"/>
</dbReference>
<feature type="binding site" description="covalent" evidence="4">
    <location>
        <position position="144"/>
    </location>
    <ligand>
        <name>heme c</name>
        <dbReference type="ChEBI" id="CHEBI:61717"/>
        <label>2</label>
    </ligand>
</feature>
<dbReference type="PANTHER" id="PTHR33751">
    <property type="entry name" value="CBB3-TYPE CYTOCHROME C OXIDASE SUBUNIT FIXP"/>
    <property type="match status" value="1"/>
</dbReference>
<feature type="binding site" description="axial binding residue" evidence="5">
    <location>
        <position position="85"/>
    </location>
    <ligand>
        <name>heme c</name>
        <dbReference type="ChEBI" id="CHEBI:61717"/>
        <label>1</label>
    </ligand>
    <ligandPart>
        <name>Fe</name>
        <dbReference type="ChEBI" id="CHEBI:18248"/>
    </ligandPart>
</feature>
<dbReference type="GO" id="GO:0042597">
    <property type="term" value="C:periplasmic space"/>
    <property type="evidence" value="ECO:0007669"/>
    <property type="project" value="InterPro"/>
</dbReference>
<keyword evidence="3 5" id="KW-0408">Iron</keyword>
<evidence type="ECO:0000256" key="6">
    <source>
        <dbReference type="SAM" id="SignalP"/>
    </source>
</evidence>
<dbReference type="InterPro" id="IPR024167">
    <property type="entry name" value="Cytochrome_c4-like"/>
</dbReference>
<dbReference type="Gene3D" id="1.10.760.10">
    <property type="entry name" value="Cytochrome c-like domain"/>
    <property type="match status" value="2"/>
</dbReference>
<dbReference type="Pfam" id="PF00034">
    <property type="entry name" value="Cytochrom_C"/>
    <property type="match status" value="2"/>
</dbReference>
<feature type="binding site" description="axial binding residue" evidence="5">
    <location>
        <position position="145"/>
    </location>
    <ligand>
        <name>heme c</name>
        <dbReference type="ChEBI" id="CHEBI:61717"/>
        <label>2</label>
    </ligand>
    <ligandPart>
        <name>Fe</name>
        <dbReference type="ChEBI" id="CHEBI:18248"/>
    </ligandPart>
</feature>
<dbReference type="GO" id="GO:0005506">
    <property type="term" value="F:iron ion binding"/>
    <property type="evidence" value="ECO:0007669"/>
    <property type="project" value="InterPro"/>
</dbReference>
<feature type="binding site" description="axial binding residue" evidence="5">
    <location>
        <position position="187"/>
    </location>
    <ligand>
        <name>heme c</name>
        <dbReference type="ChEBI" id="CHEBI:61717"/>
        <label>2</label>
    </ligand>
    <ligandPart>
        <name>Fe</name>
        <dbReference type="ChEBI" id="CHEBI:18248"/>
    </ligandPart>
</feature>
<evidence type="ECO:0000256" key="1">
    <source>
        <dbReference type="ARBA" id="ARBA00022617"/>
    </source>
</evidence>
<keyword evidence="1 4" id="KW-0349">Heme</keyword>
<dbReference type="RefSeq" id="WP_045882679.1">
    <property type="nucleotide sequence ID" value="NZ_CP011110.1"/>
</dbReference>